<feature type="domain" description="Gamma-glutamylcyclotransferase AIG2-like" evidence="4">
    <location>
        <begin position="58"/>
        <end position="169"/>
    </location>
</feature>
<dbReference type="Pfam" id="PF06094">
    <property type="entry name" value="GGACT"/>
    <property type="match status" value="1"/>
</dbReference>
<dbReference type="VEuPathDB" id="FungiDB:GMDG_04673"/>
<dbReference type="InterPro" id="IPR009288">
    <property type="entry name" value="AIG2-like_dom"/>
</dbReference>
<reference evidence="5" key="1">
    <citation type="submission" date="2016-03" db="EMBL/GenBank/DDBJ databases">
        <title>Updated assembly of Pseudogymnoascus destructans, the fungus causing white-nose syndrome of bats.</title>
        <authorList>
            <person name="Palmer J.M."/>
            <person name="Drees K.P."/>
            <person name="Foster J.T."/>
            <person name="Lindner D.L."/>
        </authorList>
    </citation>
    <scope>NUCLEOTIDE SEQUENCE [LARGE SCALE GENOMIC DNA]</scope>
    <source>
        <strain evidence="5">20631-21</strain>
    </source>
</reference>
<dbReference type="GeneID" id="36287652"/>
<dbReference type="CDD" id="cd06661">
    <property type="entry name" value="GGCT_like"/>
    <property type="match status" value="1"/>
</dbReference>
<dbReference type="PANTHER" id="PTHR31544">
    <property type="entry name" value="AIG2-LIKE PROTEIN D"/>
    <property type="match status" value="1"/>
</dbReference>
<dbReference type="OrthoDB" id="3262926at2759"/>
<dbReference type="InterPro" id="IPR045038">
    <property type="entry name" value="AIG2-like"/>
</dbReference>
<evidence type="ECO:0000259" key="4">
    <source>
        <dbReference type="Pfam" id="PF06094"/>
    </source>
</evidence>
<comment type="similarity">
    <text evidence="1">Belongs to the gamma-glutamylcyclotransferase family.</text>
</comment>
<sequence length="188" mass="21106">MAQLIQEAVVRPAPPLPPNSKANYFRSAVSVRTKKLEPATQSVSAPKGAESPFEPCPFFFYGSLMDPEVLQPILELPEAPIVESGSVCGFFIKMWGIYPALIPHEGGRVSGSMWRVTTESHYLRLKEYETSAYTWCACDIELNSGEVLSRCRTLCWAGDSDRKELEEGTFDLQRYQRYFKASVGRKSP</sequence>
<protein>
    <recommendedName>
        <fullName evidence="3">Putative gamma-glutamylcyclotransferase</fullName>
    </recommendedName>
</protein>
<evidence type="ECO:0000313" key="5">
    <source>
        <dbReference type="EMBL" id="OAF57287.1"/>
    </source>
</evidence>
<dbReference type="PANTHER" id="PTHR31544:SF4">
    <property type="entry name" value="GAMMA-GLUTAMYLCYCLOTRANSFERASE-RELATED"/>
    <property type="match status" value="1"/>
</dbReference>
<dbReference type="AlphaFoldDB" id="A0A177A597"/>
<dbReference type="InterPro" id="IPR036568">
    <property type="entry name" value="GGCT-like_sf"/>
</dbReference>
<gene>
    <name evidence="5" type="ORF">VC83_04581</name>
</gene>
<evidence type="ECO:0000256" key="1">
    <source>
        <dbReference type="ARBA" id="ARBA00008861"/>
    </source>
</evidence>
<dbReference type="SUPFAM" id="SSF110857">
    <property type="entry name" value="Gamma-glutamyl cyclotransferase-like"/>
    <property type="match status" value="1"/>
</dbReference>
<dbReference type="EMBL" id="KV441400">
    <property type="protein sequence ID" value="OAF57287.1"/>
    <property type="molecule type" value="Genomic_DNA"/>
</dbReference>
<dbReference type="Gene3D" id="3.10.490.10">
    <property type="entry name" value="Gamma-glutamyl cyclotransferase-like"/>
    <property type="match status" value="1"/>
</dbReference>
<evidence type="ECO:0000256" key="2">
    <source>
        <dbReference type="ARBA" id="ARBA00022679"/>
    </source>
</evidence>
<evidence type="ECO:0000256" key="3">
    <source>
        <dbReference type="ARBA" id="ARBA00030602"/>
    </source>
</evidence>
<dbReference type="InterPro" id="IPR013024">
    <property type="entry name" value="GGCT-like"/>
</dbReference>
<proteinExistence type="inferred from homology"/>
<accession>A0A177A597</accession>
<dbReference type="Proteomes" id="UP000077154">
    <property type="component" value="Unassembled WGS sequence"/>
</dbReference>
<dbReference type="GO" id="GO:0016740">
    <property type="term" value="F:transferase activity"/>
    <property type="evidence" value="ECO:0007669"/>
    <property type="project" value="UniProtKB-KW"/>
</dbReference>
<dbReference type="eggNOG" id="ENOG502S2U6">
    <property type="taxonomic scope" value="Eukaryota"/>
</dbReference>
<dbReference type="RefSeq" id="XP_024322577.1">
    <property type="nucleotide sequence ID" value="XM_024468210.1"/>
</dbReference>
<organism evidence="5">
    <name type="scientific">Pseudogymnoascus destructans</name>
    <dbReference type="NCBI Taxonomy" id="655981"/>
    <lineage>
        <taxon>Eukaryota</taxon>
        <taxon>Fungi</taxon>
        <taxon>Dikarya</taxon>
        <taxon>Ascomycota</taxon>
        <taxon>Pezizomycotina</taxon>
        <taxon>Leotiomycetes</taxon>
        <taxon>Thelebolales</taxon>
        <taxon>Thelebolaceae</taxon>
        <taxon>Pseudogymnoascus</taxon>
    </lineage>
</organism>
<name>A0A177A597_9PEZI</name>
<keyword evidence="2" id="KW-0808">Transferase</keyword>